<evidence type="ECO:0000256" key="3">
    <source>
        <dbReference type="ARBA" id="ARBA00022737"/>
    </source>
</evidence>
<dbReference type="Proteomes" id="UP001219518">
    <property type="component" value="Unassembled WGS sequence"/>
</dbReference>
<proteinExistence type="predicted"/>
<keyword evidence="6" id="KW-0539">Nucleus</keyword>
<evidence type="ECO:0000259" key="8">
    <source>
        <dbReference type="PROSITE" id="PS50157"/>
    </source>
</evidence>
<feature type="domain" description="C2H2-type" evidence="8">
    <location>
        <begin position="177"/>
        <end position="204"/>
    </location>
</feature>
<dbReference type="PANTHER" id="PTHR24376">
    <property type="entry name" value="ZINC FINGER PROTEIN"/>
    <property type="match status" value="1"/>
</dbReference>
<dbReference type="PROSITE" id="PS50157">
    <property type="entry name" value="ZINC_FINGER_C2H2_2"/>
    <property type="match status" value="2"/>
</dbReference>
<keyword evidence="4 7" id="KW-0863">Zinc-finger</keyword>
<dbReference type="PROSITE" id="PS00028">
    <property type="entry name" value="ZINC_FINGER_C2H2_1"/>
    <property type="match status" value="1"/>
</dbReference>
<dbReference type="SUPFAM" id="SSF57667">
    <property type="entry name" value="beta-beta-alpha zinc fingers"/>
    <property type="match status" value="2"/>
</dbReference>
<dbReference type="GO" id="GO:0008270">
    <property type="term" value="F:zinc ion binding"/>
    <property type="evidence" value="ECO:0007669"/>
    <property type="project" value="UniProtKB-KW"/>
</dbReference>
<name>A0AAE1H6Q7_9NEOP</name>
<dbReference type="GO" id="GO:0005634">
    <property type="term" value="C:nucleus"/>
    <property type="evidence" value="ECO:0007669"/>
    <property type="project" value="UniProtKB-SubCell"/>
</dbReference>
<keyword evidence="5" id="KW-0862">Zinc</keyword>
<keyword evidence="2" id="KW-0479">Metal-binding</keyword>
<dbReference type="InterPro" id="IPR013087">
    <property type="entry name" value="Znf_C2H2_type"/>
</dbReference>
<evidence type="ECO:0000256" key="2">
    <source>
        <dbReference type="ARBA" id="ARBA00022723"/>
    </source>
</evidence>
<dbReference type="InterPro" id="IPR036236">
    <property type="entry name" value="Znf_C2H2_sf"/>
</dbReference>
<organism evidence="9 10">
    <name type="scientific">Frankliniella fusca</name>
    <dbReference type="NCBI Taxonomy" id="407009"/>
    <lineage>
        <taxon>Eukaryota</taxon>
        <taxon>Metazoa</taxon>
        <taxon>Ecdysozoa</taxon>
        <taxon>Arthropoda</taxon>
        <taxon>Hexapoda</taxon>
        <taxon>Insecta</taxon>
        <taxon>Pterygota</taxon>
        <taxon>Neoptera</taxon>
        <taxon>Paraneoptera</taxon>
        <taxon>Thysanoptera</taxon>
        <taxon>Terebrantia</taxon>
        <taxon>Thripoidea</taxon>
        <taxon>Thripidae</taxon>
        <taxon>Frankliniella</taxon>
    </lineage>
</organism>
<dbReference type="PANTHER" id="PTHR24376:SF235">
    <property type="entry name" value="C2H2-TYPE DOMAIN-CONTAINING PROTEIN"/>
    <property type="match status" value="1"/>
</dbReference>
<evidence type="ECO:0000256" key="1">
    <source>
        <dbReference type="ARBA" id="ARBA00004123"/>
    </source>
</evidence>
<dbReference type="AlphaFoldDB" id="A0AAE1H6Q7"/>
<dbReference type="Gene3D" id="3.30.160.60">
    <property type="entry name" value="Classic Zinc Finger"/>
    <property type="match status" value="1"/>
</dbReference>
<evidence type="ECO:0000256" key="7">
    <source>
        <dbReference type="PROSITE-ProRule" id="PRU00042"/>
    </source>
</evidence>
<comment type="subcellular location">
    <subcellularLocation>
        <location evidence="1">Nucleus</location>
    </subcellularLocation>
</comment>
<evidence type="ECO:0000256" key="5">
    <source>
        <dbReference type="ARBA" id="ARBA00022833"/>
    </source>
</evidence>
<dbReference type="EMBL" id="JAHWGI010000466">
    <property type="protein sequence ID" value="KAK3915827.1"/>
    <property type="molecule type" value="Genomic_DNA"/>
</dbReference>
<evidence type="ECO:0000256" key="4">
    <source>
        <dbReference type="ARBA" id="ARBA00022771"/>
    </source>
</evidence>
<reference evidence="9" key="2">
    <citation type="journal article" date="2023" name="BMC Genomics">
        <title>Pest status, molecular evolution, and epigenetic factors derived from the genome assembly of Frankliniella fusca, a thysanopteran phytovirus vector.</title>
        <authorList>
            <person name="Catto M.A."/>
            <person name="Labadie P.E."/>
            <person name="Jacobson A.L."/>
            <person name="Kennedy G.G."/>
            <person name="Srinivasan R."/>
            <person name="Hunt B.G."/>
        </authorList>
    </citation>
    <scope>NUCLEOTIDE SEQUENCE</scope>
    <source>
        <strain evidence="9">PL_HMW_Pooled</strain>
    </source>
</reference>
<comment type="caution">
    <text evidence="9">The sequence shown here is derived from an EMBL/GenBank/DDBJ whole genome shotgun (WGS) entry which is preliminary data.</text>
</comment>
<reference evidence="9" key="1">
    <citation type="submission" date="2021-07" db="EMBL/GenBank/DDBJ databases">
        <authorList>
            <person name="Catto M.A."/>
            <person name="Jacobson A."/>
            <person name="Kennedy G."/>
            <person name="Labadie P."/>
            <person name="Hunt B.G."/>
            <person name="Srinivasan R."/>
        </authorList>
    </citation>
    <scope>NUCLEOTIDE SEQUENCE</scope>
    <source>
        <strain evidence="9">PL_HMW_Pooled</strain>
        <tissue evidence="9">Head</tissue>
    </source>
</reference>
<dbReference type="SMART" id="SM00355">
    <property type="entry name" value="ZnF_C2H2"/>
    <property type="match status" value="6"/>
</dbReference>
<evidence type="ECO:0000256" key="6">
    <source>
        <dbReference type="ARBA" id="ARBA00023242"/>
    </source>
</evidence>
<accession>A0AAE1H6Q7</accession>
<keyword evidence="3" id="KW-0677">Repeat</keyword>
<gene>
    <name evidence="9" type="ORF">KUF71_005970</name>
</gene>
<feature type="domain" description="C2H2-type" evidence="8">
    <location>
        <begin position="206"/>
        <end position="233"/>
    </location>
</feature>
<keyword evidence="10" id="KW-1185">Reference proteome</keyword>
<sequence length="327" mass="37968">MGSFIPFISYLQIINQHYLETKTILHVPPNNKACNNKSDEDSCTLSYKCCGTGFKNVCAHGKPQTSQTHPASLECGICCKLIIEEEILEHQTETNKRIEKKWKCKETSQNEMTEENIERGPYKCCGFEFKYISKLKEHQNTLAHQGLEVCKICQKLFKSEEILKHRAEIHQYVEGKWKCESCHMLFSTNGDLTQHIKAQQAKSDLYKCTICQETFTMKCAHTLHRKSHVYQESDGELLSHKSEKGRLKCCGIEFKALCALETHQRTYAHRGLEKCLICHEVFKKEEFLKHRAEIHQEVEGKWKCEGLCGRRFVLPRRCIEEESTKIT</sequence>
<evidence type="ECO:0000313" key="10">
    <source>
        <dbReference type="Proteomes" id="UP001219518"/>
    </source>
</evidence>
<evidence type="ECO:0000313" key="9">
    <source>
        <dbReference type="EMBL" id="KAK3915827.1"/>
    </source>
</evidence>
<protein>
    <submittedName>
        <fullName evidence="9">Zinc finger protein 58</fullName>
    </submittedName>
</protein>